<feature type="transmembrane region" description="Helical" evidence="1">
    <location>
        <begin position="111"/>
        <end position="128"/>
    </location>
</feature>
<evidence type="ECO:0000313" key="2">
    <source>
        <dbReference type="EMBL" id="EWS70942.1"/>
    </source>
</evidence>
<keyword evidence="1" id="KW-1133">Transmembrane helix</keyword>
<organism evidence="2 3">
    <name type="scientific">Tetrahymena thermophila (strain SB210)</name>
    <dbReference type="NCBI Taxonomy" id="312017"/>
    <lineage>
        <taxon>Eukaryota</taxon>
        <taxon>Sar</taxon>
        <taxon>Alveolata</taxon>
        <taxon>Ciliophora</taxon>
        <taxon>Intramacronucleata</taxon>
        <taxon>Oligohymenophorea</taxon>
        <taxon>Hymenostomatida</taxon>
        <taxon>Tetrahymenina</taxon>
        <taxon>Tetrahymenidae</taxon>
        <taxon>Tetrahymena</taxon>
    </lineage>
</organism>
<accession>W7WZA8</accession>
<name>W7WZA8_TETTS</name>
<proteinExistence type="predicted"/>
<gene>
    <name evidence="2" type="ORF">TTHERM_000497001</name>
</gene>
<protein>
    <submittedName>
        <fullName evidence="2">Transmembrane protein, putative</fullName>
    </submittedName>
</protein>
<keyword evidence="1" id="KW-0472">Membrane</keyword>
<dbReference type="InParanoid" id="W7WZA8"/>
<sequence length="216" mass="25726">MQECKVNLLIQIKISNLKQTLLKISIIKGQHQKSFNTRLKIDLYLKMIKGNIQLIFKVLELNLQFICQKLIFVRSGKVYEAVCKIYKEMKNKLGIQIIKESTKYQNLEKKIINLLFLTLFPYFLIIYIQCIRQLQIIIIISFLNSYLLKEYSVGDITKLIRYTMKSRNKLCAILIKQSKQRLSLCKLDNTYKKKDIPNLWKKIRFLILFQQPQKLT</sequence>
<dbReference type="Proteomes" id="UP000009168">
    <property type="component" value="Unassembled WGS sequence"/>
</dbReference>
<keyword evidence="3" id="KW-1185">Reference proteome</keyword>
<dbReference type="AlphaFoldDB" id="W7WZA8"/>
<dbReference type="KEGG" id="tet:TTHERM_000497001"/>
<dbReference type="GeneID" id="24439281"/>
<evidence type="ECO:0000256" key="1">
    <source>
        <dbReference type="SAM" id="Phobius"/>
    </source>
</evidence>
<dbReference type="RefSeq" id="XP_012656498.1">
    <property type="nucleotide sequence ID" value="XM_012801044.1"/>
</dbReference>
<keyword evidence="1 2" id="KW-0812">Transmembrane</keyword>
<reference evidence="3" key="1">
    <citation type="journal article" date="2006" name="PLoS Biol.">
        <title>Macronuclear genome sequence of the ciliate Tetrahymena thermophila, a model eukaryote.</title>
        <authorList>
            <person name="Eisen J.A."/>
            <person name="Coyne R.S."/>
            <person name="Wu M."/>
            <person name="Wu D."/>
            <person name="Thiagarajan M."/>
            <person name="Wortman J.R."/>
            <person name="Badger J.H."/>
            <person name="Ren Q."/>
            <person name="Amedeo P."/>
            <person name="Jones K.M."/>
            <person name="Tallon L.J."/>
            <person name="Delcher A.L."/>
            <person name="Salzberg S.L."/>
            <person name="Silva J.C."/>
            <person name="Haas B.J."/>
            <person name="Majoros W.H."/>
            <person name="Farzad M."/>
            <person name="Carlton J.M."/>
            <person name="Smith R.K. Jr."/>
            <person name="Garg J."/>
            <person name="Pearlman R.E."/>
            <person name="Karrer K.M."/>
            <person name="Sun L."/>
            <person name="Manning G."/>
            <person name="Elde N.C."/>
            <person name="Turkewitz A.P."/>
            <person name="Asai D.J."/>
            <person name="Wilkes D.E."/>
            <person name="Wang Y."/>
            <person name="Cai H."/>
            <person name="Collins K."/>
            <person name="Stewart B.A."/>
            <person name="Lee S.R."/>
            <person name="Wilamowska K."/>
            <person name="Weinberg Z."/>
            <person name="Ruzzo W.L."/>
            <person name="Wloga D."/>
            <person name="Gaertig J."/>
            <person name="Frankel J."/>
            <person name="Tsao C.-C."/>
            <person name="Gorovsky M.A."/>
            <person name="Keeling P.J."/>
            <person name="Waller R.F."/>
            <person name="Patron N.J."/>
            <person name="Cherry J.M."/>
            <person name="Stover N.A."/>
            <person name="Krieger C.J."/>
            <person name="del Toro C."/>
            <person name="Ryder H.F."/>
            <person name="Williamson S.C."/>
            <person name="Barbeau R.A."/>
            <person name="Hamilton E.P."/>
            <person name="Orias E."/>
        </authorList>
    </citation>
    <scope>NUCLEOTIDE SEQUENCE [LARGE SCALE GENOMIC DNA]</scope>
    <source>
        <strain evidence="3">SB210</strain>
    </source>
</reference>
<dbReference type="EMBL" id="GG662212">
    <property type="protein sequence ID" value="EWS70942.1"/>
    <property type="molecule type" value="Genomic_DNA"/>
</dbReference>
<evidence type="ECO:0000313" key="3">
    <source>
        <dbReference type="Proteomes" id="UP000009168"/>
    </source>
</evidence>